<dbReference type="InterPro" id="IPR029032">
    <property type="entry name" value="AhpD-like"/>
</dbReference>
<feature type="compositionally biased region" description="Basic and acidic residues" evidence="1">
    <location>
        <begin position="7"/>
        <end position="20"/>
    </location>
</feature>
<dbReference type="PANTHER" id="PTHR28180">
    <property type="entry name" value="CONSERVED MITOCHONDRIAL PROTEIN-RELATED"/>
    <property type="match status" value="1"/>
</dbReference>
<keyword evidence="3" id="KW-1185">Reference proteome</keyword>
<organism evidence="2 3">
    <name type="scientific">Colletotrichum sublineola</name>
    <name type="common">Sorghum anthracnose fungus</name>
    <dbReference type="NCBI Taxonomy" id="1173701"/>
    <lineage>
        <taxon>Eukaryota</taxon>
        <taxon>Fungi</taxon>
        <taxon>Dikarya</taxon>
        <taxon>Ascomycota</taxon>
        <taxon>Pezizomycotina</taxon>
        <taxon>Sordariomycetes</taxon>
        <taxon>Hypocreomycetidae</taxon>
        <taxon>Glomerellales</taxon>
        <taxon>Glomerellaceae</taxon>
        <taxon>Colletotrichum</taxon>
        <taxon>Colletotrichum graminicola species complex</taxon>
    </lineage>
</organism>
<accession>A0A066XKQ0</accession>
<evidence type="ECO:0000256" key="1">
    <source>
        <dbReference type="SAM" id="MobiDB-lite"/>
    </source>
</evidence>
<reference evidence="3" key="1">
    <citation type="journal article" date="2014" name="Genome Announc.">
        <title>Draft genome sequence of Colletotrichum sublineola, a destructive pathogen of cultivated sorghum.</title>
        <authorList>
            <person name="Baroncelli R."/>
            <person name="Sanz-Martin J.M."/>
            <person name="Rech G.E."/>
            <person name="Sukno S.A."/>
            <person name="Thon M.R."/>
        </authorList>
    </citation>
    <scope>NUCLEOTIDE SEQUENCE [LARGE SCALE GENOMIC DNA]</scope>
    <source>
        <strain evidence="3">TX430BB</strain>
    </source>
</reference>
<name>A0A066XKQ0_COLSU</name>
<dbReference type="AlphaFoldDB" id="A0A066XKQ0"/>
<dbReference type="InterPro" id="IPR052999">
    <property type="entry name" value="PTS1_Protein"/>
</dbReference>
<evidence type="ECO:0000313" key="3">
    <source>
        <dbReference type="Proteomes" id="UP000027238"/>
    </source>
</evidence>
<proteinExistence type="predicted"/>
<dbReference type="STRING" id="1173701.A0A066XKQ0"/>
<gene>
    <name evidence="2" type="ORF">CSUB01_06702</name>
</gene>
<sequence length="308" mass="33757">MTQGGKVGERARDNSLRRNSELPLADSSTTASLSIVGRTFAEAPNVMMVSVLVPIITPALLASIRSQPHLPRHVWYFVAATTLTILNRPDEIPHIYQHALTHGVGPEDAKPGSDEQLTISRKLREALIKASAVGGLPKTINSLMELKKVTPEHLLDKRRGSDNCMTSSPTARYIDVHDTASYKVLQRGQDFWDRIYGKISRRIMGQMDRCGTEDLGLTARLTYGYILSNTNVLSPVETSYVLIAGLIPQDVNPQLKGHLRGALNGGACIEEVRAVRSIVMEICKAAGMRQLGDDMSAGWGWRSEVSCP</sequence>
<evidence type="ECO:0000313" key="2">
    <source>
        <dbReference type="EMBL" id="KDN69507.1"/>
    </source>
</evidence>
<protein>
    <submittedName>
        <fullName evidence="2">Putative carboxymuconolactone decarboxylase</fullName>
    </submittedName>
</protein>
<dbReference type="SUPFAM" id="SSF69118">
    <property type="entry name" value="AhpD-like"/>
    <property type="match status" value="1"/>
</dbReference>
<dbReference type="OMA" id="WGHLKGA"/>
<dbReference type="eggNOG" id="ENOG502RCP9">
    <property type="taxonomic scope" value="Eukaryota"/>
</dbReference>
<comment type="caution">
    <text evidence="2">The sequence shown here is derived from an EMBL/GenBank/DDBJ whole genome shotgun (WGS) entry which is preliminary data.</text>
</comment>
<feature type="region of interest" description="Disordered" evidence="1">
    <location>
        <begin position="1"/>
        <end position="23"/>
    </location>
</feature>
<dbReference type="PANTHER" id="PTHR28180:SF2">
    <property type="entry name" value="PEROXISOMAL PROTEIN 2"/>
    <property type="match status" value="1"/>
</dbReference>
<dbReference type="OrthoDB" id="5537330at2759"/>
<dbReference type="Proteomes" id="UP000027238">
    <property type="component" value="Unassembled WGS sequence"/>
</dbReference>
<dbReference type="Gene3D" id="1.20.1290.10">
    <property type="entry name" value="AhpD-like"/>
    <property type="match status" value="1"/>
</dbReference>
<dbReference type="EMBL" id="JMSE01000507">
    <property type="protein sequence ID" value="KDN69507.1"/>
    <property type="molecule type" value="Genomic_DNA"/>
</dbReference>
<dbReference type="HOGENOM" id="CLU_065389_3_0_1"/>